<dbReference type="GO" id="GO:0140410">
    <property type="term" value="F:monoatomic cation:bicarbonate symporter activity"/>
    <property type="evidence" value="ECO:0007669"/>
    <property type="project" value="TreeGrafter"/>
</dbReference>
<dbReference type="InterPro" id="IPR003689">
    <property type="entry name" value="ZIP"/>
</dbReference>
<keyword evidence="8" id="KW-1185">Reference proteome</keyword>
<dbReference type="GO" id="GO:0030003">
    <property type="term" value="P:intracellular monoatomic cation homeostasis"/>
    <property type="evidence" value="ECO:0007669"/>
    <property type="project" value="TreeGrafter"/>
</dbReference>
<proteinExistence type="inferred from homology"/>
<comment type="caution">
    <text evidence="7">The sequence shown here is derived from an EMBL/GenBank/DDBJ whole genome shotgun (WGS) entry which is preliminary data.</text>
</comment>
<evidence type="ECO:0000313" key="8">
    <source>
        <dbReference type="Proteomes" id="UP000597762"/>
    </source>
</evidence>
<evidence type="ECO:0000313" key="7">
    <source>
        <dbReference type="EMBL" id="CAE1238249.1"/>
    </source>
</evidence>
<dbReference type="GO" id="GO:0071578">
    <property type="term" value="P:zinc ion import across plasma membrane"/>
    <property type="evidence" value="ECO:0007669"/>
    <property type="project" value="TreeGrafter"/>
</dbReference>
<dbReference type="GO" id="GO:0005886">
    <property type="term" value="C:plasma membrane"/>
    <property type="evidence" value="ECO:0007669"/>
    <property type="project" value="TreeGrafter"/>
</dbReference>
<dbReference type="Pfam" id="PF02535">
    <property type="entry name" value="Zip"/>
    <property type="match status" value="1"/>
</dbReference>
<evidence type="ECO:0000256" key="5">
    <source>
        <dbReference type="ARBA" id="ARBA00023136"/>
    </source>
</evidence>
<comment type="similarity">
    <text evidence="2">Belongs to the ZIP transporter (TC 2.A.5) family.</text>
</comment>
<keyword evidence="3 6" id="KW-0812">Transmembrane</keyword>
<feature type="transmembrane region" description="Helical" evidence="6">
    <location>
        <begin position="251"/>
        <end position="271"/>
    </location>
</feature>
<evidence type="ECO:0000256" key="6">
    <source>
        <dbReference type="SAM" id="Phobius"/>
    </source>
</evidence>
<protein>
    <submittedName>
        <fullName evidence="7">SLC39A14</fullName>
    </submittedName>
</protein>
<name>A0A812BR29_ACAPH</name>
<dbReference type="GO" id="GO:0005385">
    <property type="term" value="F:zinc ion transmembrane transporter activity"/>
    <property type="evidence" value="ECO:0007669"/>
    <property type="project" value="TreeGrafter"/>
</dbReference>
<evidence type="ECO:0000256" key="1">
    <source>
        <dbReference type="ARBA" id="ARBA00004141"/>
    </source>
</evidence>
<keyword evidence="5 6" id="KW-0472">Membrane</keyword>
<dbReference type="AlphaFoldDB" id="A0A812BR29"/>
<organism evidence="7 8">
    <name type="scientific">Acanthosepion pharaonis</name>
    <name type="common">Pharaoh cuttlefish</name>
    <name type="synonym">Sepia pharaonis</name>
    <dbReference type="NCBI Taxonomy" id="158019"/>
    <lineage>
        <taxon>Eukaryota</taxon>
        <taxon>Metazoa</taxon>
        <taxon>Spiralia</taxon>
        <taxon>Lophotrochozoa</taxon>
        <taxon>Mollusca</taxon>
        <taxon>Cephalopoda</taxon>
        <taxon>Coleoidea</taxon>
        <taxon>Decapodiformes</taxon>
        <taxon>Sepiida</taxon>
        <taxon>Sepiina</taxon>
        <taxon>Sepiidae</taxon>
        <taxon>Acanthosepion</taxon>
    </lineage>
</organism>
<evidence type="ECO:0000256" key="2">
    <source>
        <dbReference type="ARBA" id="ARBA00006939"/>
    </source>
</evidence>
<dbReference type="Proteomes" id="UP000597762">
    <property type="component" value="Unassembled WGS sequence"/>
</dbReference>
<accession>A0A812BR29</accession>
<dbReference type="OrthoDB" id="200954at2759"/>
<gene>
    <name evidence="7" type="ORF">SPHA_21232</name>
</gene>
<dbReference type="EMBL" id="CAHIKZ030000779">
    <property type="protein sequence ID" value="CAE1238249.1"/>
    <property type="molecule type" value="Genomic_DNA"/>
</dbReference>
<feature type="transmembrane region" description="Helical" evidence="6">
    <location>
        <begin position="46"/>
        <end position="67"/>
    </location>
</feature>
<feature type="transmembrane region" description="Helical" evidence="6">
    <location>
        <begin position="318"/>
        <end position="340"/>
    </location>
</feature>
<sequence>MNTRIYKKVLLFLVALAVGSLAGSGLLVLIPEAFEIVGTREDRHAYLWMGTTIMSGVYLFFLIERFLKIVFEWKMKRKSASEADYDIIMDKNENRQIECATDELSDIVCSVKSKTPVDLDTAKMKDPANYHASASQCTSHLSRTESVDSVQVKLQKKSTPDDGLNLDVPNGCLHTRLEGKKKKTIRTVAWMIIFGDGLHNFIDGLSIGAAFTANIMTGVSVSVAVICEELPHELGDFAILLNAGMSMKQALCFNFLSACMCYIGLIFGILLAEATAAHTWIFGVAGGMFLYISLVDMVPEMNQVVEAKENKELGIIQLFILQNIGMIVGFGIILIISLYAENIKFGS</sequence>
<comment type="subcellular location">
    <subcellularLocation>
        <location evidence="1">Membrane</location>
        <topology evidence="1">Multi-pass membrane protein</topology>
    </subcellularLocation>
</comment>
<dbReference type="PANTHER" id="PTHR12191">
    <property type="entry name" value="SOLUTE CARRIER FAMILY 39"/>
    <property type="match status" value="1"/>
</dbReference>
<feature type="transmembrane region" description="Helical" evidence="6">
    <location>
        <begin position="277"/>
        <end position="298"/>
    </location>
</feature>
<evidence type="ECO:0000256" key="3">
    <source>
        <dbReference type="ARBA" id="ARBA00022692"/>
    </source>
</evidence>
<reference evidence="7" key="1">
    <citation type="submission" date="2021-01" db="EMBL/GenBank/DDBJ databases">
        <authorList>
            <person name="Li R."/>
            <person name="Bekaert M."/>
        </authorList>
    </citation>
    <scope>NUCLEOTIDE SEQUENCE</scope>
    <source>
        <strain evidence="7">Farmed</strain>
    </source>
</reference>
<dbReference type="PANTHER" id="PTHR12191:SF37">
    <property type="entry name" value="ZINC TRANSPORTER FOI"/>
    <property type="match status" value="1"/>
</dbReference>
<keyword evidence="4 6" id="KW-1133">Transmembrane helix</keyword>
<evidence type="ECO:0000256" key="4">
    <source>
        <dbReference type="ARBA" id="ARBA00022989"/>
    </source>
</evidence>
<dbReference type="InterPro" id="IPR050799">
    <property type="entry name" value="ZIP_Transporter"/>
</dbReference>